<evidence type="ECO:0000313" key="1">
    <source>
        <dbReference type="EMBL" id="CAI3993583.1"/>
    </source>
</evidence>
<sequence>MFVSASTTCADASTSFSAIAMASRDKNCVLEYFRAGEGLLTDSKEPLHLQLLWRLMVPIPLGDAFSEKENTEDAAQKCPTHNSTEADTAVAAVSEGVKFEDVEDLLQSEVICS</sequence>
<dbReference type="EMBL" id="CAMXCT020001849">
    <property type="protein sequence ID" value="CAL1146958.1"/>
    <property type="molecule type" value="Genomic_DNA"/>
</dbReference>
<accession>A0A9P1CMG8</accession>
<dbReference type="AlphaFoldDB" id="A0A9P1CMG8"/>
<protein>
    <submittedName>
        <fullName evidence="1">Uncharacterized protein</fullName>
    </submittedName>
</protein>
<gene>
    <name evidence="1" type="ORF">C1SCF055_LOCUS20317</name>
</gene>
<dbReference type="EMBL" id="CAMXCT030001849">
    <property type="protein sequence ID" value="CAL4780895.1"/>
    <property type="molecule type" value="Genomic_DNA"/>
</dbReference>
<evidence type="ECO:0000313" key="2">
    <source>
        <dbReference type="EMBL" id="CAL1146958.1"/>
    </source>
</evidence>
<reference evidence="1" key="1">
    <citation type="submission" date="2022-10" db="EMBL/GenBank/DDBJ databases">
        <authorList>
            <person name="Chen Y."/>
            <person name="Dougan E. K."/>
            <person name="Chan C."/>
            <person name="Rhodes N."/>
            <person name="Thang M."/>
        </authorList>
    </citation>
    <scope>NUCLEOTIDE SEQUENCE</scope>
</reference>
<evidence type="ECO:0000313" key="3">
    <source>
        <dbReference type="Proteomes" id="UP001152797"/>
    </source>
</evidence>
<dbReference type="EMBL" id="CAMXCT010001849">
    <property type="protein sequence ID" value="CAI3993583.1"/>
    <property type="molecule type" value="Genomic_DNA"/>
</dbReference>
<name>A0A9P1CMG8_9DINO</name>
<dbReference type="Proteomes" id="UP001152797">
    <property type="component" value="Unassembled WGS sequence"/>
</dbReference>
<keyword evidence="3" id="KW-1185">Reference proteome</keyword>
<organism evidence="1">
    <name type="scientific">Cladocopium goreaui</name>
    <dbReference type="NCBI Taxonomy" id="2562237"/>
    <lineage>
        <taxon>Eukaryota</taxon>
        <taxon>Sar</taxon>
        <taxon>Alveolata</taxon>
        <taxon>Dinophyceae</taxon>
        <taxon>Suessiales</taxon>
        <taxon>Symbiodiniaceae</taxon>
        <taxon>Cladocopium</taxon>
    </lineage>
</organism>
<proteinExistence type="predicted"/>
<comment type="caution">
    <text evidence="1">The sequence shown here is derived from an EMBL/GenBank/DDBJ whole genome shotgun (WGS) entry which is preliminary data.</text>
</comment>
<reference evidence="2" key="2">
    <citation type="submission" date="2024-04" db="EMBL/GenBank/DDBJ databases">
        <authorList>
            <person name="Chen Y."/>
            <person name="Shah S."/>
            <person name="Dougan E. K."/>
            <person name="Thang M."/>
            <person name="Chan C."/>
        </authorList>
    </citation>
    <scope>NUCLEOTIDE SEQUENCE [LARGE SCALE GENOMIC DNA]</scope>
</reference>